<feature type="chain" id="PRO_5043978024" description="chitinase" evidence="11">
    <location>
        <begin position="30"/>
        <end position="397"/>
    </location>
</feature>
<organism evidence="13 14">
    <name type="scientific">Rhododendron griersonianum</name>
    <dbReference type="NCBI Taxonomy" id="479676"/>
    <lineage>
        <taxon>Eukaryota</taxon>
        <taxon>Viridiplantae</taxon>
        <taxon>Streptophyta</taxon>
        <taxon>Embryophyta</taxon>
        <taxon>Tracheophyta</taxon>
        <taxon>Spermatophyta</taxon>
        <taxon>Magnoliopsida</taxon>
        <taxon>eudicotyledons</taxon>
        <taxon>Gunneridae</taxon>
        <taxon>Pentapetalae</taxon>
        <taxon>asterids</taxon>
        <taxon>Ericales</taxon>
        <taxon>Ericaceae</taxon>
        <taxon>Ericoideae</taxon>
        <taxon>Rhodoreae</taxon>
        <taxon>Rhododendron</taxon>
    </lineage>
</organism>
<dbReference type="Gene3D" id="3.20.20.80">
    <property type="entry name" value="Glycosidases"/>
    <property type="match status" value="1"/>
</dbReference>
<sequence length="397" mass="43801">MAKKTQARTLFLLLLSLLLFLTVLKTTEARRGRHAHHTHHARRAHHTRRGGIAVYWGQDGNFNGNEGNLTALCATGRFAYVNIAFLDVFGNGQTPQLGLDNQHCNPVTNGCTIFSGQIRYCLYCQRKRIKVLLSIGGLVGDYTLTSKADAKNVSLYLWNNYLGGCSSNRPFGAAVLDGIDFYVEQAGSPLYWDDLARYLHSYSKLGKKKVYLSAAPRCVYPDFVLGNALKTGLFDFVWIQYYDSACEYVGGNTTANLLNSWAVWTKSVKARKFFVGLVALPLPPDTDVIPSGFIPVNVLTSQVLPVVKKSRKYGGVMLWNLFYDEEDGVVIVVVMERGWWSGEGGDGVSVVVVLESGSGGVMVGWRWSKGSVMVAVSGGGGVVAAWSWWWWWAGVVM</sequence>
<evidence type="ECO:0000256" key="1">
    <source>
        <dbReference type="ARBA" id="ARBA00000822"/>
    </source>
</evidence>
<dbReference type="GO" id="GO:0005576">
    <property type="term" value="C:extracellular region"/>
    <property type="evidence" value="ECO:0007669"/>
    <property type="project" value="TreeGrafter"/>
</dbReference>
<evidence type="ECO:0000256" key="6">
    <source>
        <dbReference type="ARBA" id="ARBA00023277"/>
    </source>
</evidence>
<comment type="function">
    <text evidence="9">This protein functions as a defense against chitin containing fungal pathogens.</text>
</comment>
<evidence type="ECO:0000313" key="14">
    <source>
        <dbReference type="Proteomes" id="UP000823749"/>
    </source>
</evidence>
<dbReference type="CDD" id="cd02877">
    <property type="entry name" value="GH18_hevamine_XipI_class_III"/>
    <property type="match status" value="1"/>
</dbReference>
<gene>
    <name evidence="13" type="ORF">RHGRI_027893</name>
</gene>
<dbReference type="InterPro" id="IPR017853">
    <property type="entry name" value="GH"/>
</dbReference>
<accession>A0AAV6IZD1</accession>
<dbReference type="GO" id="GO:0000272">
    <property type="term" value="P:polysaccharide catabolic process"/>
    <property type="evidence" value="ECO:0007669"/>
    <property type="project" value="UniProtKB-KW"/>
</dbReference>
<dbReference type="Proteomes" id="UP000823749">
    <property type="component" value="Chromosome 9"/>
</dbReference>
<keyword evidence="7" id="KW-0326">Glycosidase</keyword>
<keyword evidence="6" id="KW-0119">Carbohydrate metabolism</keyword>
<comment type="caution">
    <text evidence="13">The sequence shown here is derived from an EMBL/GenBank/DDBJ whole genome shotgun (WGS) entry which is preliminary data.</text>
</comment>
<reference evidence="13" key="1">
    <citation type="submission" date="2020-08" db="EMBL/GenBank/DDBJ databases">
        <title>Plant Genome Project.</title>
        <authorList>
            <person name="Zhang R.-G."/>
        </authorList>
    </citation>
    <scope>NUCLEOTIDE SEQUENCE</scope>
    <source>
        <strain evidence="13">WSP0</strain>
        <tissue evidence="13">Leaf</tissue>
    </source>
</reference>
<evidence type="ECO:0000313" key="13">
    <source>
        <dbReference type="EMBL" id="KAG5533843.1"/>
    </source>
</evidence>
<keyword evidence="10" id="KW-0472">Membrane</keyword>
<evidence type="ECO:0000256" key="7">
    <source>
        <dbReference type="ARBA" id="ARBA00023295"/>
    </source>
</evidence>
<keyword evidence="10" id="KW-0812">Transmembrane</keyword>
<keyword evidence="4" id="KW-0146">Chitin degradation</keyword>
<dbReference type="InterPro" id="IPR045321">
    <property type="entry name" value="Cts1-like"/>
</dbReference>
<dbReference type="FunFam" id="3.20.20.80:FF:000015">
    <property type="entry name" value="Acidic endochitinase SE2"/>
    <property type="match status" value="1"/>
</dbReference>
<dbReference type="AlphaFoldDB" id="A0AAV6IZD1"/>
<dbReference type="GO" id="GO:0008843">
    <property type="term" value="F:endochitinase activity"/>
    <property type="evidence" value="ECO:0007669"/>
    <property type="project" value="UniProtKB-EC"/>
</dbReference>
<dbReference type="Pfam" id="PF00704">
    <property type="entry name" value="Glyco_hydro_18"/>
    <property type="match status" value="1"/>
</dbReference>
<dbReference type="InterPro" id="IPR001223">
    <property type="entry name" value="Glyco_hydro18_cat"/>
</dbReference>
<dbReference type="EMBL" id="JACTNZ010000009">
    <property type="protein sequence ID" value="KAG5533843.1"/>
    <property type="molecule type" value="Genomic_DNA"/>
</dbReference>
<evidence type="ECO:0000256" key="11">
    <source>
        <dbReference type="SAM" id="SignalP"/>
    </source>
</evidence>
<feature type="signal peptide" evidence="11">
    <location>
        <begin position="1"/>
        <end position="29"/>
    </location>
</feature>
<name>A0AAV6IZD1_9ERIC</name>
<keyword evidence="3" id="KW-0378">Hydrolase</keyword>
<proteinExistence type="predicted"/>
<evidence type="ECO:0000259" key="12">
    <source>
        <dbReference type="PROSITE" id="PS51910"/>
    </source>
</evidence>
<evidence type="ECO:0000256" key="4">
    <source>
        <dbReference type="ARBA" id="ARBA00023024"/>
    </source>
</evidence>
<protein>
    <recommendedName>
        <fullName evidence="2">chitinase</fullName>
        <ecNumber evidence="2">3.2.1.14</ecNumber>
    </recommendedName>
</protein>
<comment type="catalytic activity">
    <reaction evidence="1">
        <text>Random endo-hydrolysis of N-acetyl-beta-D-glucosaminide (1-&gt;4)-beta-linkages in chitin and chitodextrins.</text>
        <dbReference type="EC" id="3.2.1.14"/>
    </reaction>
</comment>
<dbReference type="InterPro" id="IPR050542">
    <property type="entry name" value="Glycosyl_Hydrlase18_Chitinase"/>
</dbReference>
<evidence type="ECO:0000256" key="8">
    <source>
        <dbReference type="ARBA" id="ARBA00023326"/>
    </source>
</evidence>
<dbReference type="PROSITE" id="PS51910">
    <property type="entry name" value="GH18_2"/>
    <property type="match status" value="1"/>
</dbReference>
<keyword evidence="11" id="KW-0732">Signal</keyword>
<keyword evidence="10" id="KW-1133">Transmembrane helix</keyword>
<keyword evidence="8" id="KW-0624">Polysaccharide degradation</keyword>
<feature type="transmembrane region" description="Helical" evidence="10">
    <location>
        <begin position="372"/>
        <end position="391"/>
    </location>
</feature>
<dbReference type="PANTHER" id="PTHR45708">
    <property type="entry name" value="ENDOCHITINASE"/>
    <property type="match status" value="1"/>
</dbReference>
<keyword evidence="14" id="KW-1185">Reference proteome</keyword>
<dbReference type="SUPFAM" id="SSF51445">
    <property type="entry name" value="(Trans)glycosidases"/>
    <property type="match status" value="1"/>
</dbReference>
<dbReference type="PANTHER" id="PTHR45708:SF21">
    <property type="entry name" value="ACIDIC ENDOCHITINASE"/>
    <property type="match status" value="1"/>
</dbReference>
<evidence type="ECO:0000256" key="9">
    <source>
        <dbReference type="ARBA" id="ARBA00059418"/>
    </source>
</evidence>
<keyword evidence="5" id="KW-1015">Disulfide bond</keyword>
<dbReference type="GO" id="GO:0006032">
    <property type="term" value="P:chitin catabolic process"/>
    <property type="evidence" value="ECO:0007669"/>
    <property type="project" value="UniProtKB-KW"/>
</dbReference>
<evidence type="ECO:0000256" key="3">
    <source>
        <dbReference type="ARBA" id="ARBA00022801"/>
    </source>
</evidence>
<dbReference type="EC" id="3.2.1.14" evidence="2"/>
<evidence type="ECO:0000256" key="2">
    <source>
        <dbReference type="ARBA" id="ARBA00012729"/>
    </source>
</evidence>
<evidence type="ECO:0000256" key="5">
    <source>
        <dbReference type="ARBA" id="ARBA00023157"/>
    </source>
</evidence>
<feature type="domain" description="GH18" evidence="12">
    <location>
        <begin position="50"/>
        <end position="342"/>
    </location>
</feature>
<evidence type="ECO:0000256" key="10">
    <source>
        <dbReference type="SAM" id="Phobius"/>
    </source>
</evidence>